<reference evidence="5 6" key="1">
    <citation type="submission" date="2020-11" db="EMBL/GenBank/DDBJ databases">
        <title>Kefir isolates.</title>
        <authorList>
            <person name="Marcisauskas S."/>
            <person name="Kim Y."/>
            <person name="Blasche S."/>
        </authorList>
    </citation>
    <scope>NUCLEOTIDE SEQUENCE [LARGE SCALE GENOMIC DNA]</scope>
    <source>
        <strain evidence="5 6">OG2</strain>
    </source>
</reference>
<sequence length="180" mass="21471">MGLILPQYIEPPKNLKVIKEDNFDSPEYQYYSYSQQHHYHTHNRYIHNNYSYNYNRTNTNNNNNNNGIDIDTIPIHKLRQKFKTYACKNCRTHLSSSQEIMSRDYRGKTGDAYLMSKLVNIEEGLQETRVMMTGEYLVCDINCSWCHQLIGWKYLKSDTLSQRYKEGRYIMELKPICITD</sequence>
<evidence type="ECO:0000256" key="2">
    <source>
        <dbReference type="ARBA" id="ARBA00022723"/>
    </source>
</evidence>
<evidence type="ECO:0000256" key="1">
    <source>
        <dbReference type="ARBA" id="ARBA00005613"/>
    </source>
</evidence>
<comment type="similarity">
    <text evidence="1">Belongs to the yippee family.</text>
</comment>
<proteinExistence type="inferred from homology"/>
<dbReference type="AlphaFoldDB" id="A0A9P6WCA2"/>
<keyword evidence="6" id="KW-1185">Reference proteome</keyword>
<dbReference type="GO" id="GO:0046872">
    <property type="term" value="F:metal ion binding"/>
    <property type="evidence" value="ECO:0007669"/>
    <property type="project" value="UniProtKB-KW"/>
</dbReference>
<keyword evidence="2" id="KW-0479">Metal-binding</keyword>
<dbReference type="PANTHER" id="PTHR13848">
    <property type="entry name" value="PROTEIN YIPPEE-LIKE CG15309-RELATED"/>
    <property type="match status" value="1"/>
</dbReference>
<feature type="domain" description="Yippee" evidence="4">
    <location>
        <begin position="83"/>
        <end position="180"/>
    </location>
</feature>
<dbReference type="PROSITE" id="PS51792">
    <property type="entry name" value="YIPPEE"/>
    <property type="match status" value="1"/>
</dbReference>
<keyword evidence="3" id="KW-0862">Zinc</keyword>
<dbReference type="EMBL" id="PUHR01000050">
    <property type="protein sequence ID" value="KAG0669072.1"/>
    <property type="molecule type" value="Genomic_DNA"/>
</dbReference>
<dbReference type="Pfam" id="PF03226">
    <property type="entry name" value="Yippee-Mis18"/>
    <property type="match status" value="1"/>
</dbReference>
<name>A0A9P6WCA2_MAUEX</name>
<evidence type="ECO:0000313" key="6">
    <source>
        <dbReference type="Proteomes" id="UP000750334"/>
    </source>
</evidence>
<dbReference type="InterPro" id="IPR034751">
    <property type="entry name" value="Yippee"/>
</dbReference>
<dbReference type="OrthoDB" id="6407410at2759"/>
<gene>
    <name evidence="5" type="ORF">C6P45_004144</name>
</gene>
<evidence type="ECO:0000256" key="3">
    <source>
        <dbReference type="ARBA" id="ARBA00022833"/>
    </source>
</evidence>
<comment type="caution">
    <text evidence="5">The sequence shown here is derived from an EMBL/GenBank/DDBJ whole genome shotgun (WGS) entry which is preliminary data.</text>
</comment>
<evidence type="ECO:0000313" key="5">
    <source>
        <dbReference type="EMBL" id="KAG0669072.1"/>
    </source>
</evidence>
<dbReference type="InterPro" id="IPR004910">
    <property type="entry name" value="Yippee/Mis18/Cereblon"/>
</dbReference>
<dbReference type="InterPro" id="IPR039058">
    <property type="entry name" value="Yippee_fam"/>
</dbReference>
<accession>A0A9P6WCA2</accession>
<protein>
    <recommendedName>
        <fullName evidence="4">Yippee domain-containing protein</fullName>
    </recommendedName>
</protein>
<evidence type="ECO:0000259" key="4">
    <source>
        <dbReference type="PROSITE" id="PS51792"/>
    </source>
</evidence>
<dbReference type="Proteomes" id="UP000750334">
    <property type="component" value="Unassembled WGS sequence"/>
</dbReference>
<organism evidence="5 6">
    <name type="scientific">Maudiozyma exigua</name>
    <name type="common">Yeast</name>
    <name type="synonym">Kazachstania exigua</name>
    <dbReference type="NCBI Taxonomy" id="34358"/>
    <lineage>
        <taxon>Eukaryota</taxon>
        <taxon>Fungi</taxon>
        <taxon>Dikarya</taxon>
        <taxon>Ascomycota</taxon>
        <taxon>Saccharomycotina</taxon>
        <taxon>Saccharomycetes</taxon>
        <taxon>Saccharomycetales</taxon>
        <taxon>Saccharomycetaceae</taxon>
        <taxon>Maudiozyma</taxon>
    </lineage>
</organism>